<reference evidence="7" key="1">
    <citation type="submission" date="2016-01" db="EMBL/GenBank/DDBJ databases">
        <authorList>
            <person name="Regsiter A."/>
            <person name="william w."/>
        </authorList>
    </citation>
    <scope>NUCLEOTIDE SEQUENCE</scope>
    <source>
        <strain evidence="7">NCPPB 1641</strain>
    </source>
</reference>
<evidence type="ECO:0000256" key="3">
    <source>
        <dbReference type="ARBA" id="ARBA00022692"/>
    </source>
</evidence>
<feature type="transmembrane region" description="Helical" evidence="6">
    <location>
        <begin position="173"/>
        <end position="192"/>
    </location>
</feature>
<feature type="transmembrane region" description="Helical" evidence="6">
    <location>
        <begin position="97"/>
        <end position="117"/>
    </location>
</feature>
<accession>A0A1S7U749</accession>
<dbReference type="Pfam" id="PF02653">
    <property type="entry name" value="BPD_transp_2"/>
    <property type="match status" value="1"/>
</dbReference>
<dbReference type="GO" id="GO:0005886">
    <property type="term" value="C:plasma membrane"/>
    <property type="evidence" value="ECO:0007669"/>
    <property type="project" value="UniProtKB-SubCell"/>
</dbReference>
<dbReference type="PANTHER" id="PTHR30482:SF5">
    <property type="entry name" value="ABC TRANSPORTER PERMEASE PROTEIN"/>
    <property type="match status" value="1"/>
</dbReference>
<dbReference type="InterPro" id="IPR001851">
    <property type="entry name" value="ABC_transp_permease"/>
</dbReference>
<feature type="transmembrane region" description="Helical" evidence="6">
    <location>
        <begin position="21"/>
        <end position="38"/>
    </location>
</feature>
<dbReference type="Proteomes" id="UP000192140">
    <property type="component" value="Unassembled WGS sequence"/>
</dbReference>
<keyword evidence="2" id="KW-1003">Cell membrane</keyword>
<evidence type="ECO:0000256" key="4">
    <source>
        <dbReference type="ARBA" id="ARBA00022989"/>
    </source>
</evidence>
<comment type="subcellular location">
    <subcellularLocation>
        <location evidence="1">Cell membrane</location>
        <topology evidence="1">Multi-pass membrane protein</topology>
    </subcellularLocation>
</comment>
<dbReference type="EMBL" id="FCNP01000048">
    <property type="protein sequence ID" value="CVI62639.1"/>
    <property type="molecule type" value="Genomic_DNA"/>
</dbReference>
<dbReference type="RefSeq" id="WP_080854945.1">
    <property type="nucleotide sequence ID" value="NZ_LT009777.1"/>
</dbReference>
<feature type="transmembrane region" description="Helical" evidence="6">
    <location>
        <begin position="254"/>
        <end position="281"/>
    </location>
</feature>
<keyword evidence="5 6" id="KW-0472">Membrane</keyword>
<keyword evidence="4 6" id="KW-1133">Transmembrane helix</keyword>
<feature type="transmembrane region" description="Helical" evidence="6">
    <location>
        <begin position="124"/>
        <end position="145"/>
    </location>
</feature>
<feature type="transmembrane region" description="Helical" evidence="6">
    <location>
        <begin position="302"/>
        <end position="324"/>
    </location>
</feature>
<comment type="caution">
    <text evidence="7">The sequence shown here is derived from an EMBL/GenBank/DDBJ whole genome shotgun (WGS) entry which is preliminary data.</text>
</comment>
<proteinExistence type="predicted"/>
<gene>
    <name evidence="7" type="ORF">AGR7A_pAt10029</name>
</gene>
<dbReference type="PANTHER" id="PTHR30482">
    <property type="entry name" value="HIGH-AFFINITY BRANCHED-CHAIN AMINO ACID TRANSPORT SYSTEM PERMEASE"/>
    <property type="match status" value="1"/>
</dbReference>
<dbReference type="GO" id="GO:0015658">
    <property type="term" value="F:branched-chain amino acid transmembrane transporter activity"/>
    <property type="evidence" value="ECO:0007669"/>
    <property type="project" value="InterPro"/>
</dbReference>
<protein>
    <submittedName>
        <fullName evidence="7">Branched-chain amino acid ABC superfamily ATP binding cassette transporter, permease protein</fullName>
    </submittedName>
</protein>
<dbReference type="CDD" id="cd06581">
    <property type="entry name" value="TM_PBP1_LivM_like"/>
    <property type="match status" value="1"/>
</dbReference>
<organism evidence="7 8">
    <name type="scientific">Agrobacterium deltaense NCPPB 1641</name>
    <dbReference type="NCBI Taxonomy" id="1183425"/>
    <lineage>
        <taxon>Bacteria</taxon>
        <taxon>Pseudomonadati</taxon>
        <taxon>Pseudomonadota</taxon>
        <taxon>Alphaproteobacteria</taxon>
        <taxon>Hyphomicrobiales</taxon>
        <taxon>Rhizobiaceae</taxon>
        <taxon>Rhizobium/Agrobacterium group</taxon>
        <taxon>Agrobacterium</taxon>
    </lineage>
</organism>
<evidence type="ECO:0000256" key="1">
    <source>
        <dbReference type="ARBA" id="ARBA00004651"/>
    </source>
</evidence>
<evidence type="ECO:0000256" key="6">
    <source>
        <dbReference type="SAM" id="Phobius"/>
    </source>
</evidence>
<evidence type="ECO:0000256" key="2">
    <source>
        <dbReference type="ARBA" id="ARBA00022475"/>
    </source>
</evidence>
<keyword evidence="3 6" id="KW-0812">Transmembrane</keyword>
<dbReference type="AlphaFoldDB" id="A0A1S7U749"/>
<dbReference type="InterPro" id="IPR043428">
    <property type="entry name" value="LivM-like"/>
</dbReference>
<evidence type="ECO:0000313" key="8">
    <source>
        <dbReference type="Proteomes" id="UP000192140"/>
    </source>
</evidence>
<evidence type="ECO:0000313" key="7">
    <source>
        <dbReference type="EMBL" id="CVI62639.1"/>
    </source>
</evidence>
<feature type="transmembrane region" description="Helical" evidence="6">
    <location>
        <begin position="222"/>
        <end position="242"/>
    </location>
</feature>
<evidence type="ECO:0000256" key="5">
    <source>
        <dbReference type="ARBA" id="ARBA00023136"/>
    </source>
</evidence>
<sequence length="347" mass="37794">MIIGTAKESYREDEALLTTRTQKFWMGILILTLLILPVTFNSYWTYLACLVLINIIAATGLNILTGFTGLVSLGHAAFMAVGAYTVAFLARQFDFPVLLNVLAGGCMAAGAGVVVGLPSLRVKGLYLAIATISASFIFHFVFVAWESVTGGSAGITIAPAILLGTELVEYRQLYWLILPICLIMVTGAANLFRNRIGRALIAIRDRDISAEVLGIATLRYKLMSFALASFYAGIAGGLWAYFFRVVTPDSFPFATSIFMLAAIIVGGMGSILGGVLGAIFMTLVPELLRFVMELFGPWFPNAAITLSPIRTISFGALIVGFLIFEPQGLAEVVRRVRRFFRLWPFRT</sequence>
<feature type="transmembrane region" description="Helical" evidence="6">
    <location>
        <begin position="44"/>
        <end position="64"/>
    </location>
</feature>
<name>A0A1S7U749_9HYPH</name>
<keyword evidence="8" id="KW-1185">Reference proteome</keyword>
<feature type="transmembrane region" description="Helical" evidence="6">
    <location>
        <begin position="71"/>
        <end position="91"/>
    </location>
</feature>